<organism evidence="1 3">
    <name type="scientific">Adineta ricciae</name>
    <name type="common">Rotifer</name>
    <dbReference type="NCBI Taxonomy" id="249248"/>
    <lineage>
        <taxon>Eukaryota</taxon>
        <taxon>Metazoa</taxon>
        <taxon>Spiralia</taxon>
        <taxon>Gnathifera</taxon>
        <taxon>Rotifera</taxon>
        <taxon>Eurotatoria</taxon>
        <taxon>Bdelloidea</taxon>
        <taxon>Adinetida</taxon>
        <taxon>Adinetidae</taxon>
        <taxon>Adineta</taxon>
    </lineage>
</organism>
<protein>
    <recommendedName>
        <fullName evidence="4">LamG domain-containing protein</fullName>
    </recommendedName>
</protein>
<keyword evidence="3" id="KW-1185">Reference proteome</keyword>
<gene>
    <name evidence="2" type="ORF">EDS130_LOCUS42463</name>
    <name evidence="1" type="ORF">XAT740_LOCUS14953</name>
</gene>
<name>A0A814JAV1_ADIRI</name>
<dbReference type="OrthoDB" id="10461321at2759"/>
<proteinExistence type="predicted"/>
<dbReference type="Gene3D" id="2.60.120.200">
    <property type="match status" value="1"/>
</dbReference>
<accession>A0A814JAV1</accession>
<evidence type="ECO:0000313" key="2">
    <source>
        <dbReference type="EMBL" id="CAF1498266.1"/>
    </source>
</evidence>
<dbReference type="Proteomes" id="UP000663828">
    <property type="component" value="Unassembled WGS sequence"/>
</dbReference>
<evidence type="ECO:0008006" key="4">
    <source>
        <dbReference type="Google" id="ProtNLM"/>
    </source>
</evidence>
<dbReference type="AlphaFoldDB" id="A0A814JAV1"/>
<dbReference type="Proteomes" id="UP000663852">
    <property type="component" value="Unassembled WGS sequence"/>
</dbReference>
<dbReference type="SUPFAM" id="SSF49899">
    <property type="entry name" value="Concanavalin A-like lectins/glucanases"/>
    <property type="match status" value="1"/>
</dbReference>
<dbReference type="Pfam" id="PF13385">
    <property type="entry name" value="Laminin_G_3"/>
    <property type="match status" value="1"/>
</dbReference>
<sequence length="272" mass="31398">MCIVIGNSLSNYDQLVLEYSPVGYWPLNPQDPNDYSGHNLNGIFTNDPLEDKMRNGDSVSVFNGIDQYFTIEENDYLEIVRTGILTIVAWFRPDTLQFERSTGSGYVWWMGKGERKQQSWSARIYNYLNKENRPNRISGYVFNLNGGLGAGSYFQDKIKVGQWIFYTLVINTINITDDYPTGYTKIFKNGIQRDQDALIDYKVVPEKGTAPMRIGTRDRKSFFKGAIGKVALFDYELNSSQLLNLFHCMQDNHKCSRQTNKLSRTIYKSRLF</sequence>
<evidence type="ECO:0000313" key="1">
    <source>
        <dbReference type="EMBL" id="CAF1034977.1"/>
    </source>
</evidence>
<dbReference type="EMBL" id="CAJNOR010000912">
    <property type="protein sequence ID" value="CAF1034977.1"/>
    <property type="molecule type" value="Genomic_DNA"/>
</dbReference>
<evidence type="ECO:0000313" key="3">
    <source>
        <dbReference type="Proteomes" id="UP000663828"/>
    </source>
</evidence>
<reference evidence="1" key="1">
    <citation type="submission" date="2021-02" db="EMBL/GenBank/DDBJ databases">
        <authorList>
            <person name="Nowell W R."/>
        </authorList>
    </citation>
    <scope>NUCLEOTIDE SEQUENCE</scope>
</reference>
<dbReference type="InterPro" id="IPR013320">
    <property type="entry name" value="ConA-like_dom_sf"/>
</dbReference>
<comment type="caution">
    <text evidence="1">The sequence shown here is derived from an EMBL/GenBank/DDBJ whole genome shotgun (WGS) entry which is preliminary data.</text>
</comment>
<dbReference type="EMBL" id="CAJNOJ010000621">
    <property type="protein sequence ID" value="CAF1498266.1"/>
    <property type="molecule type" value="Genomic_DNA"/>
</dbReference>